<evidence type="ECO:0000313" key="2">
    <source>
        <dbReference type="Proteomes" id="UP001558613"/>
    </source>
</evidence>
<dbReference type="Proteomes" id="UP001558613">
    <property type="component" value="Unassembled WGS sequence"/>
</dbReference>
<accession>A0ABR3N3E8</accession>
<keyword evidence="2" id="KW-1185">Reference proteome</keyword>
<dbReference type="EMBL" id="JAYMGO010000007">
    <property type="protein sequence ID" value="KAL1271332.1"/>
    <property type="molecule type" value="Genomic_DNA"/>
</dbReference>
<organism evidence="1 2">
    <name type="scientific">Cirrhinus molitorella</name>
    <name type="common">mud carp</name>
    <dbReference type="NCBI Taxonomy" id="172907"/>
    <lineage>
        <taxon>Eukaryota</taxon>
        <taxon>Metazoa</taxon>
        <taxon>Chordata</taxon>
        <taxon>Craniata</taxon>
        <taxon>Vertebrata</taxon>
        <taxon>Euteleostomi</taxon>
        <taxon>Actinopterygii</taxon>
        <taxon>Neopterygii</taxon>
        <taxon>Teleostei</taxon>
        <taxon>Ostariophysi</taxon>
        <taxon>Cypriniformes</taxon>
        <taxon>Cyprinidae</taxon>
        <taxon>Labeoninae</taxon>
        <taxon>Labeonini</taxon>
        <taxon>Cirrhinus</taxon>
    </lineage>
</organism>
<gene>
    <name evidence="1" type="ORF">QQF64_030348</name>
</gene>
<comment type="caution">
    <text evidence="1">The sequence shown here is derived from an EMBL/GenBank/DDBJ whole genome shotgun (WGS) entry which is preliminary data.</text>
</comment>
<name>A0ABR3N3E8_9TELE</name>
<reference evidence="1 2" key="1">
    <citation type="submission" date="2023-09" db="EMBL/GenBank/DDBJ databases">
        <authorList>
            <person name="Wang M."/>
        </authorList>
    </citation>
    <scope>NUCLEOTIDE SEQUENCE [LARGE SCALE GENOMIC DNA]</scope>
    <source>
        <strain evidence="1">GT-2023</strain>
        <tissue evidence="1">Liver</tissue>
    </source>
</reference>
<proteinExistence type="predicted"/>
<sequence length="81" mass="8718">MQVPFISKQGAENAALISSPTAGRRAPALRTDTRVKGREMHLCLCVFSGLYLCNQQKAAMSNTPLGLVGCEWACSVPSLKH</sequence>
<evidence type="ECO:0000313" key="1">
    <source>
        <dbReference type="EMBL" id="KAL1271332.1"/>
    </source>
</evidence>
<protein>
    <submittedName>
        <fullName evidence="1">Uncharacterized protein</fullName>
    </submittedName>
</protein>